<dbReference type="SUPFAM" id="SSF50249">
    <property type="entry name" value="Nucleic acid-binding proteins"/>
    <property type="match status" value="1"/>
</dbReference>
<dbReference type="InterPro" id="IPR047090">
    <property type="entry name" value="AspRS_core"/>
</dbReference>
<keyword evidence="10" id="KW-1185">Reference proteome</keyword>
<dbReference type="InterPro" id="IPR002312">
    <property type="entry name" value="Asp/Asn-tRNA-synth_IIb"/>
</dbReference>
<dbReference type="Pfam" id="PF00152">
    <property type="entry name" value="tRNA-synt_2"/>
    <property type="match status" value="1"/>
</dbReference>
<dbReference type="RefSeq" id="WP_068348616.1">
    <property type="nucleotide sequence ID" value="NZ_JFHK01000022.1"/>
</dbReference>
<dbReference type="GO" id="GO:0004815">
    <property type="term" value="F:aspartate-tRNA ligase activity"/>
    <property type="evidence" value="ECO:0007669"/>
    <property type="project" value="UniProtKB-UniRule"/>
</dbReference>
<dbReference type="STRING" id="1453497.AT15_04545"/>
<feature type="binding site" evidence="7">
    <location>
        <position position="230"/>
    </location>
    <ligand>
        <name>ATP</name>
        <dbReference type="ChEBI" id="CHEBI:30616"/>
    </ligand>
</feature>
<dbReference type="InterPro" id="IPR047089">
    <property type="entry name" value="Asp-tRNA-ligase_1_N"/>
</dbReference>
<feature type="domain" description="Aminoacyl-transfer RNA synthetases class-II family profile" evidence="8">
    <location>
        <begin position="144"/>
        <end position="554"/>
    </location>
</feature>
<keyword evidence="2 7" id="KW-0436">Ligase</keyword>
<organism evidence="9 10">
    <name type="scientific">Kosmotoga arenicorallina S304</name>
    <dbReference type="NCBI Taxonomy" id="1453497"/>
    <lineage>
        <taxon>Bacteria</taxon>
        <taxon>Thermotogati</taxon>
        <taxon>Thermotogota</taxon>
        <taxon>Thermotogae</taxon>
        <taxon>Kosmotogales</taxon>
        <taxon>Kosmotogaceae</taxon>
        <taxon>Kosmotoga</taxon>
    </lineage>
</organism>
<comment type="caution">
    <text evidence="9">The sequence shown here is derived from an EMBL/GenBank/DDBJ whole genome shotgun (WGS) entry which is preliminary data.</text>
</comment>
<comment type="function">
    <text evidence="7">Catalyzes the attachment of L-aspartate to tRNA(Asp) in a two-step reaction: L-aspartate is first activated by ATP to form Asp-AMP and then transferred to the acceptor end of tRNA(Asp).</text>
</comment>
<evidence type="ECO:0000313" key="9">
    <source>
        <dbReference type="EMBL" id="OAA28475.1"/>
    </source>
</evidence>
<dbReference type="PATRIC" id="fig|1453497.3.peg.904"/>
<dbReference type="InterPro" id="IPR006195">
    <property type="entry name" value="aa-tRNA-synth_II"/>
</dbReference>
<evidence type="ECO:0000256" key="3">
    <source>
        <dbReference type="ARBA" id="ARBA00022741"/>
    </source>
</evidence>
<feature type="binding site" evidence="7">
    <location>
        <begin position="533"/>
        <end position="536"/>
    </location>
    <ligand>
        <name>ATP</name>
        <dbReference type="ChEBI" id="CHEBI:30616"/>
    </ligand>
</feature>
<comment type="subunit">
    <text evidence="7">Homodimer.</text>
</comment>
<dbReference type="PROSITE" id="PS50862">
    <property type="entry name" value="AA_TRNA_LIGASE_II"/>
    <property type="match status" value="1"/>
</dbReference>
<dbReference type="NCBIfam" id="TIGR00459">
    <property type="entry name" value="aspS_bact"/>
    <property type="match status" value="1"/>
</dbReference>
<gene>
    <name evidence="7" type="primary">aspS</name>
    <name evidence="9" type="ORF">AT15_04545</name>
</gene>
<dbReference type="PANTHER" id="PTHR22594">
    <property type="entry name" value="ASPARTYL/LYSYL-TRNA SYNTHETASE"/>
    <property type="match status" value="1"/>
</dbReference>
<dbReference type="Gene3D" id="3.30.1360.30">
    <property type="entry name" value="GAD-like domain"/>
    <property type="match status" value="1"/>
</dbReference>
<dbReference type="GO" id="GO:0006422">
    <property type="term" value="P:aspartyl-tRNA aminoacylation"/>
    <property type="evidence" value="ECO:0007669"/>
    <property type="project" value="UniProtKB-UniRule"/>
</dbReference>
<dbReference type="InterPro" id="IPR029351">
    <property type="entry name" value="GAD_dom"/>
</dbReference>
<dbReference type="NCBIfam" id="NF001750">
    <property type="entry name" value="PRK00476.1"/>
    <property type="match status" value="1"/>
</dbReference>
<evidence type="ECO:0000256" key="2">
    <source>
        <dbReference type="ARBA" id="ARBA00022598"/>
    </source>
</evidence>
<feature type="binding site" evidence="7">
    <location>
        <position position="446"/>
    </location>
    <ligand>
        <name>L-aspartate</name>
        <dbReference type="ChEBI" id="CHEBI:29991"/>
    </ligand>
</feature>
<dbReference type="Gene3D" id="2.40.50.140">
    <property type="entry name" value="Nucleic acid-binding proteins"/>
    <property type="match status" value="1"/>
</dbReference>
<dbReference type="CDD" id="cd00777">
    <property type="entry name" value="AspRS_core"/>
    <property type="match status" value="1"/>
</dbReference>
<dbReference type="InterPro" id="IPR004364">
    <property type="entry name" value="Aa-tRNA-synt_II"/>
</dbReference>
<dbReference type="Proteomes" id="UP000077339">
    <property type="component" value="Unassembled WGS sequence"/>
</dbReference>
<evidence type="ECO:0000259" key="8">
    <source>
        <dbReference type="PROSITE" id="PS50862"/>
    </source>
</evidence>
<evidence type="ECO:0000256" key="7">
    <source>
        <dbReference type="HAMAP-Rule" id="MF_00044"/>
    </source>
</evidence>
<dbReference type="PRINTS" id="PR01042">
    <property type="entry name" value="TRNASYNTHASP"/>
</dbReference>
<evidence type="ECO:0000256" key="6">
    <source>
        <dbReference type="ARBA" id="ARBA00023146"/>
    </source>
</evidence>
<dbReference type="GO" id="GO:0005737">
    <property type="term" value="C:cytoplasm"/>
    <property type="evidence" value="ECO:0007669"/>
    <property type="project" value="UniProtKB-SubCell"/>
</dbReference>
<dbReference type="GO" id="GO:0005524">
    <property type="term" value="F:ATP binding"/>
    <property type="evidence" value="ECO:0007669"/>
    <property type="project" value="UniProtKB-UniRule"/>
</dbReference>
<dbReference type="EC" id="6.1.1.12" evidence="7"/>
<name>A0A176JXL8_9BACT</name>
<feature type="binding site" evidence="7">
    <location>
        <position position="175"/>
    </location>
    <ligand>
        <name>L-aspartate</name>
        <dbReference type="ChEBI" id="CHEBI:29991"/>
    </ligand>
</feature>
<dbReference type="SUPFAM" id="SSF55261">
    <property type="entry name" value="GAD domain-like"/>
    <property type="match status" value="1"/>
</dbReference>
<dbReference type="InterPro" id="IPR004524">
    <property type="entry name" value="Asp-tRNA-ligase_1"/>
</dbReference>
<comment type="subcellular location">
    <subcellularLocation>
        <location evidence="7">Cytoplasm</location>
    </subcellularLocation>
</comment>
<keyword evidence="6 7" id="KW-0030">Aminoacyl-tRNA synthetase</keyword>
<keyword evidence="7" id="KW-0963">Cytoplasm</keyword>
<dbReference type="PANTHER" id="PTHR22594:SF5">
    <property type="entry name" value="ASPARTATE--TRNA LIGASE, MITOCHONDRIAL"/>
    <property type="match status" value="1"/>
</dbReference>
<feature type="region of interest" description="Aspartate" evidence="7">
    <location>
        <begin position="199"/>
        <end position="202"/>
    </location>
</feature>
<feature type="binding site" evidence="7">
    <location>
        <position position="481"/>
    </location>
    <ligand>
        <name>ATP</name>
        <dbReference type="ChEBI" id="CHEBI:30616"/>
    </ligand>
</feature>
<dbReference type="HAMAP" id="MF_00044">
    <property type="entry name" value="Asp_tRNA_synth_type1"/>
    <property type="match status" value="1"/>
</dbReference>
<dbReference type="SUPFAM" id="SSF55681">
    <property type="entry name" value="Class II aaRS and biotin synthetases"/>
    <property type="match status" value="1"/>
</dbReference>
<keyword evidence="5 7" id="KW-0648">Protein biosynthesis</keyword>
<dbReference type="InterPro" id="IPR045864">
    <property type="entry name" value="aa-tRNA-synth_II/BPL/LPL"/>
</dbReference>
<dbReference type="InterPro" id="IPR012340">
    <property type="entry name" value="NA-bd_OB-fold"/>
</dbReference>
<dbReference type="InterPro" id="IPR004365">
    <property type="entry name" value="NA-bd_OB_tRNA"/>
</dbReference>
<accession>A0A176JXL8</accession>
<keyword evidence="4 7" id="KW-0067">ATP-binding</keyword>
<feature type="binding site" evidence="7">
    <location>
        <begin position="221"/>
        <end position="223"/>
    </location>
    <ligand>
        <name>ATP</name>
        <dbReference type="ChEBI" id="CHEBI:30616"/>
    </ligand>
</feature>
<comment type="caution">
    <text evidence="7">Lacks conserved residue(s) required for the propagation of feature annotation.</text>
</comment>
<dbReference type="AlphaFoldDB" id="A0A176JXL8"/>
<evidence type="ECO:0000256" key="1">
    <source>
        <dbReference type="ARBA" id="ARBA00006303"/>
    </source>
</evidence>
<reference evidence="9 10" key="1">
    <citation type="submission" date="2014-02" db="EMBL/GenBank/DDBJ databases">
        <title>Kosmotoga genome sequencing.</title>
        <authorList>
            <person name="Pollo S.M."/>
            <person name="Charchuk R."/>
            <person name="Nesbo C.L."/>
        </authorList>
    </citation>
    <scope>NUCLEOTIDE SEQUENCE [LARGE SCALE GENOMIC DNA]</scope>
    <source>
        <strain evidence="9 10">S304</strain>
    </source>
</reference>
<dbReference type="GO" id="GO:0003676">
    <property type="term" value="F:nucleic acid binding"/>
    <property type="evidence" value="ECO:0007669"/>
    <property type="project" value="InterPro"/>
</dbReference>
<protein>
    <recommendedName>
        <fullName evidence="7">Aspartate--tRNA ligase</fullName>
        <ecNumber evidence="7">6.1.1.12</ecNumber>
    </recommendedName>
    <alternativeName>
        <fullName evidence="7">Aspartyl-tRNA synthetase</fullName>
        <shortName evidence="7">AspRS</shortName>
    </alternativeName>
</protein>
<proteinExistence type="inferred from homology"/>
<evidence type="ECO:0000256" key="5">
    <source>
        <dbReference type="ARBA" id="ARBA00022917"/>
    </source>
</evidence>
<evidence type="ECO:0000256" key="4">
    <source>
        <dbReference type="ARBA" id="ARBA00022840"/>
    </source>
</evidence>
<dbReference type="Gene3D" id="3.30.930.10">
    <property type="entry name" value="Bira Bifunctional Protein, Domain 2"/>
    <property type="match status" value="1"/>
</dbReference>
<dbReference type="CDD" id="cd04317">
    <property type="entry name" value="EcAspRS_like_N"/>
    <property type="match status" value="1"/>
</dbReference>
<dbReference type="OrthoDB" id="9802326at2"/>
<dbReference type="Pfam" id="PF01336">
    <property type="entry name" value="tRNA_anti-codon"/>
    <property type="match status" value="1"/>
</dbReference>
<comment type="catalytic activity">
    <reaction evidence="7">
        <text>tRNA(Asp) + L-aspartate + ATP = L-aspartyl-tRNA(Asp) + AMP + diphosphate</text>
        <dbReference type="Rhea" id="RHEA:19649"/>
        <dbReference type="Rhea" id="RHEA-COMP:9660"/>
        <dbReference type="Rhea" id="RHEA-COMP:9678"/>
        <dbReference type="ChEBI" id="CHEBI:29991"/>
        <dbReference type="ChEBI" id="CHEBI:30616"/>
        <dbReference type="ChEBI" id="CHEBI:33019"/>
        <dbReference type="ChEBI" id="CHEBI:78442"/>
        <dbReference type="ChEBI" id="CHEBI:78516"/>
        <dbReference type="ChEBI" id="CHEBI:456215"/>
        <dbReference type="EC" id="6.1.1.12"/>
    </reaction>
</comment>
<feature type="binding site" evidence="7">
    <location>
        <position position="221"/>
    </location>
    <ligand>
        <name>L-aspartate</name>
        <dbReference type="ChEBI" id="CHEBI:29991"/>
    </ligand>
</feature>
<sequence>MEKRTHNCGELRKEDAGKEVILNGWVDRIRDLGGIKFILLRDRYGFTQVVFDPEMKDLYQKALTLSPEYVVSVKGKVSKRPKDAVNPQMPTGEIEVHAMSLTILSESETPPIYINIDDEASEELRLKYRYLDLRRPKMQKNLILRHEIAQNIRGYLNSLNFLEIETPVLTKSTPEGARDFLVPSRIKPGKFYALPQSPQLFKQLLMVAGMDRYYQIVKCYRDEDFRADRQPEFTQIDLEMSFVDEEDIFKVTEGMLNKSIKEAIGTELPFEYDRMTYDEAIDTYGSDRPDRRYGMEFHDITEIFLTTNFRVISSAIKSGGVVKAFKATGLAGRFSRKAIDQYVEFAKSQDLGGLIWIKVEDGIKSSILKFCPNEVISTVNHLSAENGDLILMAVGESISTSKALGKIREKIISEELTEAEGIDILWITEFPMFSFNEEENRIEAEHHPFTMPDLEDMSQYKESDPLRIKSKAYDLVINGFEIGSGSVRIHRRDIQNEVFQLIGLSKEEAEAKFGFLLEAFKYGPPPHAGIALGLDRLVAILAGANSIRDVIAFPKTASGSDIMTGAPSEVSQQQLKELKLSLIKGEKEEK</sequence>
<keyword evidence="3 7" id="KW-0547">Nucleotide-binding</keyword>
<dbReference type="Pfam" id="PF02938">
    <property type="entry name" value="GAD"/>
    <property type="match status" value="1"/>
</dbReference>
<dbReference type="InterPro" id="IPR004115">
    <property type="entry name" value="GAD-like_sf"/>
</dbReference>
<comment type="similarity">
    <text evidence="1 7">Belongs to the class-II aminoacyl-tRNA synthetase family. Type 1 subfamily.</text>
</comment>
<feature type="binding site" evidence="7">
    <location>
        <position position="488"/>
    </location>
    <ligand>
        <name>L-aspartate</name>
        <dbReference type="ChEBI" id="CHEBI:29991"/>
    </ligand>
</feature>
<dbReference type="EMBL" id="JFHK01000022">
    <property type="protein sequence ID" value="OAA28475.1"/>
    <property type="molecule type" value="Genomic_DNA"/>
</dbReference>
<evidence type="ECO:0000313" key="10">
    <source>
        <dbReference type="Proteomes" id="UP000077339"/>
    </source>
</evidence>